<keyword evidence="1" id="KW-0175">Coiled coil</keyword>
<dbReference type="EMBL" id="ACZR01000005">
    <property type="protein sequence ID" value="EEX50844.1"/>
    <property type="molecule type" value="Genomic_DNA"/>
</dbReference>
<dbReference type="STRING" id="667128.HMPREF0621_0431"/>
<comment type="caution">
    <text evidence="3">The sequence shown here is derived from an EMBL/GenBank/DDBJ whole genome shotgun (WGS) entry which is preliminary data.</text>
</comment>
<dbReference type="PROSITE" id="PS51257">
    <property type="entry name" value="PROKAR_LIPOPROTEIN"/>
    <property type="match status" value="1"/>
</dbReference>
<evidence type="ECO:0000313" key="4">
    <source>
        <dbReference type="Proteomes" id="UP000005519"/>
    </source>
</evidence>
<evidence type="ECO:0008006" key="5">
    <source>
        <dbReference type="Google" id="ProtNLM"/>
    </source>
</evidence>
<feature type="signal peptide" evidence="2">
    <location>
        <begin position="1"/>
        <end position="19"/>
    </location>
</feature>
<accession>C9PN57</accession>
<dbReference type="HOGENOM" id="CLU_1192753_0_0_6"/>
<feature type="chain" id="PRO_5003000572" description="Lipoprotein" evidence="2">
    <location>
        <begin position="20"/>
        <end position="240"/>
    </location>
</feature>
<dbReference type="Pfam" id="PF17311">
    <property type="entry name" value="DUF5358"/>
    <property type="match status" value="1"/>
</dbReference>
<dbReference type="OrthoDB" id="5678162at2"/>
<sequence>MFKKLIVMLSIMSLSACVAYYPHTRYEKDEPVYRPSYDPPFEPKLDRKHQQEYPFGTSRYYKISTDQMNRFIFAKNNVEYCLLPELGQQPDERLTALEKQLMKEMIHEQLEKIVGKSLARTIYGDPKAYRYFQFKYDQLKHDITNIRESECRNLKESYNKRFKESKHQYGLDEQSRNPIERHIQQQQSIEEQIRHQQESIERKIRDQQEAIERKISGQQEPIYRQKKGVSIDWEHPLDRW</sequence>
<gene>
    <name evidence="3" type="ORF">HMPREF0621_0431</name>
</gene>
<feature type="coiled-coil region" evidence="1">
    <location>
        <begin position="179"/>
        <end position="210"/>
    </location>
</feature>
<evidence type="ECO:0000256" key="1">
    <source>
        <dbReference type="SAM" id="Coils"/>
    </source>
</evidence>
<evidence type="ECO:0000256" key="2">
    <source>
        <dbReference type="SAM" id="SignalP"/>
    </source>
</evidence>
<proteinExistence type="predicted"/>
<keyword evidence="2" id="KW-0732">Signal</keyword>
<keyword evidence="4" id="KW-1185">Reference proteome</keyword>
<protein>
    <recommendedName>
        <fullName evidence="5">Lipoprotein</fullName>
    </recommendedName>
</protein>
<dbReference type="Proteomes" id="UP000005519">
    <property type="component" value="Unassembled WGS sequence"/>
</dbReference>
<dbReference type="AlphaFoldDB" id="C9PN57"/>
<dbReference type="RefSeq" id="WP_005763076.1">
    <property type="nucleotide sequence ID" value="NZ_GG704811.1"/>
</dbReference>
<reference evidence="3 4" key="1">
    <citation type="submission" date="2009-10" db="EMBL/GenBank/DDBJ databases">
        <authorList>
            <person name="Muzny D."/>
            <person name="Qin X."/>
            <person name="Deng J."/>
            <person name="Jiang H."/>
            <person name="Liu Y."/>
            <person name="Qu J."/>
            <person name="Song X.-Z."/>
            <person name="Zhang L."/>
            <person name="Thornton R."/>
            <person name="Coyle M."/>
            <person name="Francisco L."/>
            <person name="Jackson L."/>
            <person name="Javaid M."/>
            <person name="Korchina V."/>
            <person name="Kovar C."/>
            <person name="Mata R."/>
            <person name="Mathew T."/>
            <person name="Ngo R."/>
            <person name="Nguyen L."/>
            <person name="Nguyen N."/>
            <person name="Okwuonu G."/>
            <person name="Ongeri F."/>
            <person name="Pham C."/>
            <person name="Simmons D."/>
            <person name="Wilczek-Boney K."/>
            <person name="Hale W."/>
            <person name="Jakkamsetti A."/>
            <person name="Pham P."/>
            <person name="Ruth R."/>
            <person name="San Lucas F."/>
            <person name="Warren J."/>
            <person name="Zhang J."/>
            <person name="Zhao Z."/>
            <person name="Zhou C."/>
            <person name="Zhu D."/>
            <person name="Lee S."/>
            <person name="Bess C."/>
            <person name="Blankenburg K."/>
            <person name="Forbes L."/>
            <person name="Fu Q."/>
            <person name="Gubbala S."/>
            <person name="Hirani K."/>
            <person name="Jayaseelan J.C."/>
            <person name="Lara F."/>
            <person name="Munidasa M."/>
            <person name="Palculict T."/>
            <person name="Patil S."/>
            <person name="Pu L.-L."/>
            <person name="Saada N."/>
            <person name="Tang L."/>
            <person name="Weissenberger G."/>
            <person name="Zhu Y."/>
            <person name="Hemphill L."/>
            <person name="Shang Y."/>
            <person name="Youmans B."/>
            <person name="Ayvaz T."/>
            <person name="Ross M."/>
            <person name="Santibanez J."/>
            <person name="Aqrawi P."/>
            <person name="Gross S."/>
            <person name="Joshi V."/>
            <person name="Fowler G."/>
            <person name="Nazareth L."/>
            <person name="Reid J."/>
            <person name="Worley K."/>
            <person name="Petrosino J."/>
            <person name="Highlander S."/>
            <person name="Gibbs R."/>
        </authorList>
    </citation>
    <scope>NUCLEOTIDE SEQUENCE [LARGE SCALE GENOMIC DNA]</scope>
    <source>
        <strain evidence="3 4">ATCC 43325</strain>
    </source>
</reference>
<organism evidence="3 4">
    <name type="scientific">Pasteurella dagmatis ATCC 43325</name>
    <dbReference type="NCBI Taxonomy" id="667128"/>
    <lineage>
        <taxon>Bacteria</taxon>
        <taxon>Pseudomonadati</taxon>
        <taxon>Pseudomonadota</taxon>
        <taxon>Gammaproteobacteria</taxon>
        <taxon>Pasteurellales</taxon>
        <taxon>Pasteurellaceae</taxon>
        <taxon>Pasteurella</taxon>
    </lineage>
</organism>
<dbReference type="InterPro" id="IPR035279">
    <property type="entry name" value="DUF5358"/>
</dbReference>
<evidence type="ECO:0000313" key="3">
    <source>
        <dbReference type="EMBL" id="EEX50844.1"/>
    </source>
</evidence>
<name>C9PN57_9PAST</name>